<dbReference type="NCBIfam" id="TIGR00482">
    <property type="entry name" value="nicotinate (nicotinamide) nucleotide adenylyltransferase"/>
    <property type="match status" value="1"/>
</dbReference>
<dbReference type="NCBIfam" id="TIGR00125">
    <property type="entry name" value="cyt_tran_rel"/>
    <property type="match status" value="1"/>
</dbReference>
<dbReference type="EC" id="2.7.7.18" evidence="10"/>
<keyword evidence="6 10" id="KW-0547">Nucleotide-binding</keyword>
<evidence type="ECO:0000256" key="7">
    <source>
        <dbReference type="ARBA" id="ARBA00022840"/>
    </source>
</evidence>
<proteinExistence type="inferred from homology"/>
<dbReference type="Gene3D" id="3.40.50.620">
    <property type="entry name" value="HUPs"/>
    <property type="match status" value="1"/>
</dbReference>
<dbReference type="Proteomes" id="UP000488506">
    <property type="component" value="Unassembled WGS sequence"/>
</dbReference>
<comment type="caution">
    <text evidence="12">The sequence shown here is derived from an EMBL/GenBank/DDBJ whole genome shotgun (WGS) entry which is preliminary data.</text>
</comment>
<dbReference type="SUPFAM" id="SSF52374">
    <property type="entry name" value="Nucleotidylyl transferase"/>
    <property type="match status" value="1"/>
</dbReference>
<dbReference type="GO" id="GO:0005524">
    <property type="term" value="F:ATP binding"/>
    <property type="evidence" value="ECO:0007669"/>
    <property type="project" value="UniProtKB-KW"/>
</dbReference>
<reference evidence="12 13" key="1">
    <citation type="submission" date="2019-12" db="EMBL/GenBank/DDBJ databases">
        <authorList>
            <person name="Wolfe R."/>
            <person name="Danczak R."/>
            <person name="Wilkins M."/>
        </authorList>
    </citation>
    <scope>NUCLEOTIDE SEQUENCE [LARGE SCALE GENOMIC DNA]</scope>
    <source>
        <strain evidence="12">X2_MaxBin.013</strain>
    </source>
</reference>
<evidence type="ECO:0000313" key="12">
    <source>
        <dbReference type="EMBL" id="KAF0134399.1"/>
    </source>
</evidence>
<dbReference type="GO" id="GO:0009435">
    <property type="term" value="P:NAD+ biosynthetic process"/>
    <property type="evidence" value="ECO:0007669"/>
    <property type="project" value="UniProtKB-UniRule"/>
</dbReference>
<evidence type="ECO:0000256" key="5">
    <source>
        <dbReference type="ARBA" id="ARBA00022695"/>
    </source>
</evidence>
<keyword evidence="8 10" id="KW-0520">NAD</keyword>
<dbReference type="InterPro" id="IPR014729">
    <property type="entry name" value="Rossmann-like_a/b/a_fold"/>
</dbReference>
<dbReference type="InterPro" id="IPR004821">
    <property type="entry name" value="Cyt_trans-like"/>
</dbReference>
<evidence type="ECO:0000256" key="1">
    <source>
        <dbReference type="ARBA" id="ARBA00002324"/>
    </source>
</evidence>
<gene>
    <name evidence="10" type="primary">nadD</name>
    <name evidence="12" type="ORF">FD145_624</name>
</gene>
<dbReference type="PANTHER" id="PTHR39321:SF3">
    <property type="entry name" value="PHOSPHOPANTETHEINE ADENYLYLTRANSFERASE"/>
    <property type="match status" value="1"/>
</dbReference>
<keyword evidence="3 10" id="KW-0662">Pyridine nucleotide biosynthesis</keyword>
<comment type="similarity">
    <text evidence="10">Belongs to the NadD family.</text>
</comment>
<keyword evidence="4 10" id="KW-0808">Transferase</keyword>
<name>A0A833NYN3_UNCSA</name>
<evidence type="ECO:0000256" key="6">
    <source>
        <dbReference type="ARBA" id="ARBA00022741"/>
    </source>
</evidence>
<comment type="catalytic activity">
    <reaction evidence="9 10">
        <text>nicotinate beta-D-ribonucleotide + ATP + H(+) = deamido-NAD(+) + diphosphate</text>
        <dbReference type="Rhea" id="RHEA:22860"/>
        <dbReference type="ChEBI" id="CHEBI:15378"/>
        <dbReference type="ChEBI" id="CHEBI:30616"/>
        <dbReference type="ChEBI" id="CHEBI:33019"/>
        <dbReference type="ChEBI" id="CHEBI:57502"/>
        <dbReference type="ChEBI" id="CHEBI:58437"/>
        <dbReference type="EC" id="2.7.7.18"/>
    </reaction>
</comment>
<protein>
    <recommendedName>
        <fullName evidence="10">Probable nicotinate-nucleotide adenylyltransferase</fullName>
        <ecNumber evidence="10">2.7.7.18</ecNumber>
    </recommendedName>
    <alternativeName>
        <fullName evidence="10">Deamido-NAD(+) diphosphorylase</fullName>
    </alternativeName>
    <alternativeName>
        <fullName evidence="10">Deamido-NAD(+) pyrophosphorylase</fullName>
    </alternativeName>
    <alternativeName>
        <fullName evidence="10">Nicotinate mononucleotide adenylyltransferase</fullName>
        <shortName evidence="10">NaMN adenylyltransferase</shortName>
    </alternativeName>
</protein>
<evidence type="ECO:0000256" key="4">
    <source>
        <dbReference type="ARBA" id="ARBA00022679"/>
    </source>
</evidence>
<dbReference type="NCBIfam" id="NF000840">
    <property type="entry name" value="PRK00071.1-3"/>
    <property type="match status" value="1"/>
</dbReference>
<dbReference type="EMBL" id="WPAF01000008">
    <property type="protein sequence ID" value="KAF0134399.1"/>
    <property type="molecule type" value="Genomic_DNA"/>
</dbReference>
<keyword evidence="5 10" id="KW-0548">Nucleotidyltransferase</keyword>
<comment type="pathway">
    <text evidence="2 10">Cofactor biosynthesis; NAD(+) biosynthesis; deamido-NAD(+) from nicotinate D-ribonucleotide: step 1/1.</text>
</comment>
<accession>A0A833NYN3</accession>
<dbReference type="HAMAP" id="MF_00244">
    <property type="entry name" value="NaMN_adenylyltr"/>
    <property type="match status" value="1"/>
</dbReference>
<dbReference type="InterPro" id="IPR005248">
    <property type="entry name" value="NadD/NMNAT"/>
</dbReference>
<sequence>MKRIGILGGTFNPIHNGHLALAAAAKEEFALSEIIFMPSGNPPHKNIDKVVDKEHRYDMVKLAIKNKKDFSPSRLELDREGFSYAVDTFNDLKKKYKRKVKLFYIMGLDSINEILSWKKPLELFTLCEFIVGTRPGTKVRTFKRLVKFPPLEKEVDKIHLMELKEDISSSDIRKKIKDGKSVLKVVPKTVLNYIRKEGLYDT</sequence>
<dbReference type="GO" id="GO:0004515">
    <property type="term" value="F:nicotinate-nucleotide adenylyltransferase activity"/>
    <property type="evidence" value="ECO:0007669"/>
    <property type="project" value="UniProtKB-UniRule"/>
</dbReference>
<organism evidence="12 13">
    <name type="scientific">Candidatus Saganbacteria bacterium</name>
    <dbReference type="NCBI Taxonomy" id="2575572"/>
    <lineage>
        <taxon>Bacteria</taxon>
        <taxon>Bacillati</taxon>
        <taxon>Saganbacteria</taxon>
    </lineage>
</organism>
<keyword evidence="7 10" id="KW-0067">ATP-binding</keyword>
<evidence type="ECO:0000256" key="3">
    <source>
        <dbReference type="ARBA" id="ARBA00022642"/>
    </source>
</evidence>
<evidence type="ECO:0000256" key="2">
    <source>
        <dbReference type="ARBA" id="ARBA00005019"/>
    </source>
</evidence>
<dbReference type="Pfam" id="PF01467">
    <property type="entry name" value="CTP_transf_like"/>
    <property type="match status" value="1"/>
</dbReference>
<dbReference type="UniPathway" id="UPA00253">
    <property type="reaction ID" value="UER00332"/>
</dbReference>
<feature type="domain" description="Cytidyltransferase-like" evidence="11">
    <location>
        <begin position="6"/>
        <end position="174"/>
    </location>
</feature>
<evidence type="ECO:0000256" key="8">
    <source>
        <dbReference type="ARBA" id="ARBA00023027"/>
    </source>
</evidence>
<evidence type="ECO:0000259" key="11">
    <source>
        <dbReference type="Pfam" id="PF01467"/>
    </source>
</evidence>
<dbReference type="AlphaFoldDB" id="A0A833NYN3"/>
<dbReference type="PANTHER" id="PTHR39321">
    <property type="entry name" value="NICOTINATE-NUCLEOTIDE ADENYLYLTRANSFERASE-RELATED"/>
    <property type="match status" value="1"/>
</dbReference>
<dbReference type="CDD" id="cd02165">
    <property type="entry name" value="NMNAT"/>
    <property type="match status" value="1"/>
</dbReference>
<evidence type="ECO:0000313" key="13">
    <source>
        <dbReference type="Proteomes" id="UP000488506"/>
    </source>
</evidence>
<evidence type="ECO:0000256" key="10">
    <source>
        <dbReference type="HAMAP-Rule" id="MF_00244"/>
    </source>
</evidence>
<comment type="function">
    <text evidence="1 10">Catalyzes the reversible adenylation of nicotinate mononucleotide (NaMN) to nicotinic acid adenine dinucleotide (NaAD).</text>
</comment>
<evidence type="ECO:0000256" key="9">
    <source>
        <dbReference type="ARBA" id="ARBA00048721"/>
    </source>
</evidence>